<evidence type="ECO:0000256" key="8">
    <source>
        <dbReference type="ARBA" id="ARBA00023196"/>
    </source>
</evidence>
<keyword evidence="5 9" id="KW-0375">Hydrogen ion transport</keyword>
<dbReference type="InterPro" id="IPR036771">
    <property type="entry name" value="ATPsynth_dsu/esu_N"/>
</dbReference>
<gene>
    <name evidence="9" type="primary">atpC</name>
    <name evidence="11" type="ORF">SAMN05444004_1295</name>
</gene>
<evidence type="ECO:0000256" key="1">
    <source>
        <dbReference type="ARBA" id="ARBA00003543"/>
    </source>
</evidence>
<dbReference type="GO" id="GO:0005524">
    <property type="term" value="F:ATP binding"/>
    <property type="evidence" value="ECO:0007669"/>
    <property type="project" value="UniProtKB-UniRule"/>
</dbReference>
<evidence type="ECO:0000256" key="9">
    <source>
        <dbReference type="HAMAP-Rule" id="MF_00530"/>
    </source>
</evidence>
<dbReference type="InterPro" id="IPR024037">
    <property type="entry name" value="Alt_ATP_synth_F1_esu"/>
</dbReference>
<keyword evidence="9" id="KW-0066">ATP synthesis</keyword>
<evidence type="ECO:0000256" key="2">
    <source>
        <dbReference type="ARBA" id="ARBA00004184"/>
    </source>
</evidence>
<name>A0A1H3UC74_9RHOB</name>
<dbReference type="CDD" id="cd12152">
    <property type="entry name" value="F1-ATPase_delta"/>
    <property type="match status" value="1"/>
</dbReference>
<evidence type="ECO:0000256" key="7">
    <source>
        <dbReference type="ARBA" id="ARBA00023136"/>
    </source>
</evidence>
<keyword evidence="9" id="KW-1003">Cell membrane</keyword>
<dbReference type="GO" id="GO:0005886">
    <property type="term" value="C:plasma membrane"/>
    <property type="evidence" value="ECO:0007669"/>
    <property type="project" value="UniProtKB-SubCell"/>
</dbReference>
<protein>
    <recommendedName>
        <fullName evidence="9">ATP synthase epsilon chain</fullName>
    </recommendedName>
    <alternativeName>
        <fullName evidence="9">ATP synthase F1 sector epsilon subunit</fullName>
    </alternativeName>
    <alternativeName>
        <fullName evidence="9">F-ATPase epsilon subunit</fullName>
    </alternativeName>
</protein>
<evidence type="ECO:0000256" key="4">
    <source>
        <dbReference type="ARBA" id="ARBA00022448"/>
    </source>
</evidence>
<dbReference type="SUPFAM" id="SSF51344">
    <property type="entry name" value="Epsilon subunit of F1F0-ATP synthase N-terminal domain"/>
    <property type="match status" value="1"/>
</dbReference>
<dbReference type="NCBIfam" id="TIGR03166">
    <property type="entry name" value="alt_F1F0_F1_eps"/>
    <property type="match status" value="1"/>
</dbReference>
<dbReference type="HAMAP" id="MF_00530">
    <property type="entry name" value="ATP_synth_epsil_bac"/>
    <property type="match status" value="1"/>
</dbReference>
<keyword evidence="7 9" id="KW-0472">Membrane</keyword>
<dbReference type="Proteomes" id="UP000198914">
    <property type="component" value="Unassembled WGS sequence"/>
</dbReference>
<keyword evidence="8 9" id="KW-0139">CF(1)</keyword>
<dbReference type="Gene3D" id="2.60.15.10">
    <property type="entry name" value="F0F1 ATP synthase delta/epsilon subunit, N-terminal"/>
    <property type="match status" value="1"/>
</dbReference>
<comment type="subunit">
    <text evidence="9">F-type ATPases have 2 components, CF(1) - the catalytic core - and CF(0) - the membrane proton channel. CF(1) has five subunits: alpha(3), beta(3), gamma(1), delta(1), epsilon(1). CF(0) has three main subunits: a, b and c.</text>
</comment>
<dbReference type="EMBL" id="FNPX01000029">
    <property type="protein sequence ID" value="SDZ59978.1"/>
    <property type="molecule type" value="Genomic_DNA"/>
</dbReference>
<reference evidence="12" key="1">
    <citation type="submission" date="2016-10" db="EMBL/GenBank/DDBJ databases">
        <authorList>
            <person name="Varghese N."/>
            <person name="Submissions S."/>
        </authorList>
    </citation>
    <scope>NUCLEOTIDE SEQUENCE [LARGE SCALE GENOMIC DNA]</scope>
    <source>
        <strain evidence="12">DSM 100420</strain>
    </source>
</reference>
<dbReference type="OrthoDB" id="272739at2"/>
<dbReference type="InterPro" id="IPR020546">
    <property type="entry name" value="ATP_synth_F1_dsu/esu_N"/>
</dbReference>
<proteinExistence type="inferred from homology"/>
<dbReference type="Pfam" id="PF02823">
    <property type="entry name" value="ATP-synt_DE_N"/>
    <property type="match status" value="1"/>
</dbReference>
<comment type="subcellular location">
    <subcellularLocation>
        <location evidence="9">Cell membrane</location>
        <topology evidence="9">Peripheral membrane protein</topology>
    </subcellularLocation>
    <subcellularLocation>
        <location evidence="2">Endomembrane system</location>
        <topology evidence="2">Peripheral membrane protein</topology>
    </subcellularLocation>
</comment>
<dbReference type="NCBIfam" id="NF004871">
    <property type="entry name" value="PRK06228.1"/>
    <property type="match status" value="1"/>
</dbReference>
<accession>A0A1H3UC74</accession>
<dbReference type="AlphaFoldDB" id="A0A1H3UC74"/>
<evidence type="ECO:0000313" key="12">
    <source>
        <dbReference type="Proteomes" id="UP000198914"/>
    </source>
</evidence>
<evidence type="ECO:0000256" key="5">
    <source>
        <dbReference type="ARBA" id="ARBA00022781"/>
    </source>
</evidence>
<dbReference type="GO" id="GO:0046933">
    <property type="term" value="F:proton-transporting ATP synthase activity, rotational mechanism"/>
    <property type="evidence" value="ECO:0007669"/>
    <property type="project" value="UniProtKB-UniRule"/>
</dbReference>
<evidence type="ECO:0000256" key="3">
    <source>
        <dbReference type="ARBA" id="ARBA00005712"/>
    </source>
</evidence>
<sequence>MTSVRQEMKMQLRVITPTAVCFDQKVNRLVAEAPDGFFGILPNHIDFVTQLMPGVLIYEPEDDGADHFLAINSGTLVKCGDDVRGAVRGAIEGDDLNRLRERVDTEFRWQDEDERDARSALTRLEATMVRRFRDLEMAGR</sequence>
<evidence type="ECO:0000256" key="6">
    <source>
        <dbReference type="ARBA" id="ARBA00023065"/>
    </source>
</evidence>
<comment type="similarity">
    <text evidence="3 9">Belongs to the ATPase epsilon chain family.</text>
</comment>
<keyword evidence="4 9" id="KW-0813">Transport</keyword>
<feature type="domain" description="ATP synthase F1 complex delta/epsilon subunit N-terminal" evidence="10">
    <location>
        <begin position="10"/>
        <end position="83"/>
    </location>
</feature>
<dbReference type="GO" id="GO:0012505">
    <property type="term" value="C:endomembrane system"/>
    <property type="evidence" value="ECO:0007669"/>
    <property type="project" value="UniProtKB-SubCell"/>
</dbReference>
<organism evidence="11 12">
    <name type="scientific">Jannaschia faecimaris</name>
    <dbReference type="NCBI Taxonomy" id="1244108"/>
    <lineage>
        <taxon>Bacteria</taxon>
        <taxon>Pseudomonadati</taxon>
        <taxon>Pseudomonadota</taxon>
        <taxon>Alphaproteobacteria</taxon>
        <taxon>Rhodobacterales</taxon>
        <taxon>Roseobacteraceae</taxon>
        <taxon>Jannaschia</taxon>
    </lineage>
</organism>
<evidence type="ECO:0000259" key="10">
    <source>
        <dbReference type="Pfam" id="PF02823"/>
    </source>
</evidence>
<dbReference type="InterPro" id="IPR001469">
    <property type="entry name" value="ATP_synth_F1_dsu/esu"/>
</dbReference>
<evidence type="ECO:0000313" key="11">
    <source>
        <dbReference type="EMBL" id="SDZ59978.1"/>
    </source>
</evidence>
<keyword evidence="12" id="KW-1185">Reference proteome</keyword>
<dbReference type="STRING" id="1244108.SAMN05444004_1295"/>
<dbReference type="GO" id="GO:0045259">
    <property type="term" value="C:proton-transporting ATP synthase complex"/>
    <property type="evidence" value="ECO:0007669"/>
    <property type="project" value="UniProtKB-KW"/>
</dbReference>
<comment type="function">
    <text evidence="1 9">Produces ATP from ADP in the presence of a proton gradient across the membrane.</text>
</comment>
<keyword evidence="6 9" id="KW-0406">Ion transport</keyword>